<evidence type="ECO:0000256" key="7">
    <source>
        <dbReference type="ARBA" id="ARBA00026043"/>
    </source>
</evidence>
<name>A0A091DB63_FUKDA</name>
<dbReference type="PANTHER" id="PTHR48417:SF1">
    <property type="entry name" value="ATP SYNTHASE F1 SUBUNIT EPSILON"/>
    <property type="match status" value="1"/>
</dbReference>
<dbReference type="GO" id="GO:0005739">
    <property type="term" value="C:mitochondrion"/>
    <property type="evidence" value="ECO:0007669"/>
    <property type="project" value="UniProtKB-SubCell"/>
</dbReference>
<accession>A0A091DB63</accession>
<feature type="region of interest" description="Disordered" evidence="10">
    <location>
        <begin position="1"/>
        <end position="25"/>
    </location>
</feature>
<evidence type="ECO:0000256" key="1">
    <source>
        <dbReference type="ARBA" id="ARBA00004173"/>
    </source>
</evidence>
<dbReference type="EMBL" id="KN124860">
    <property type="protein sequence ID" value="KFO20066.1"/>
    <property type="molecule type" value="Genomic_DNA"/>
</dbReference>
<evidence type="ECO:0000256" key="3">
    <source>
        <dbReference type="ARBA" id="ARBA00019626"/>
    </source>
</evidence>
<comment type="function">
    <text evidence="8">Endogenous F(1)F(o)-ATPase inhibitor limiting ATP depletion when the mitochondrial membrane potential falls below a threshold and the F(1)F(o)-ATP synthase starts hydrolyzing ATP to pump protons out of the mitochondrial matrix. Required to avoid the consumption of cellular ATP when the F(1)F(o)-ATP synthase enzyme acts as an ATP hydrolase. Indirectly acts as a regulator of heme synthesis in erythroid tissues: regulates heme synthesis by modulating the mitochondrial pH and redox potential, allowing FECH to efficiently catalyze the incorporation of iron into protoporphyrin IX to produce heme.</text>
</comment>
<keyword evidence="6 9" id="KW-0496">Mitochondrion</keyword>
<keyword evidence="12" id="KW-1185">Reference proteome</keyword>
<protein>
    <recommendedName>
        <fullName evidence="3 9">ATPase inhibitor, mitochondrial</fullName>
    </recommendedName>
    <alternativeName>
        <fullName evidence="9">ATP synthase F1 subunit epsilon</fullName>
    </alternativeName>
</protein>
<dbReference type="Gene3D" id="1.20.5.500">
    <property type="entry name" value="Single helix bin"/>
    <property type="match status" value="2"/>
</dbReference>
<dbReference type="InterPro" id="IPR007648">
    <property type="entry name" value="ATPase_inhibitor_mt"/>
</dbReference>
<keyword evidence="4" id="KW-0809">Transit peptide</keyword>
<evidence type="ECO:0000256" key="5">
    <source>
        <dbReference type="ARBA" id="ARBA00023054"/>
    </source>
</evidence>
<gene>
    <name evidence="11" type="ORF">H920_18535</name>
</gene>
<comment type="subcellular location">
    <subcellularLocation>
        <location evidence="1 9">Mitochondrion</location>
    </subcellularLocation>
</comment>
<dbReference type="PANTHER" id="PTHR48417">
    <property type="entry name" value="ATP SYNTHASE F1 SUBUNIT EPSILON"/>
    <property type="match status" value="1"/>
</dbReference>
<comment type="domain">
    <text evidence="9">Forms an alpha-helical dimer with monomers associated via an antiparallel alpha-helical coiled coil, leaving each N-terminal inhibitory region accessible for interaction with an F1 catalytic domain. The inhibitory N-terminal region binds the alpha(ADP-bound)-beta(ADP-bound) (ATP5F1A-ATP5F1B) interface of F1-ATPase, and also contact the central gamma subunit (ATP5F1C). This dimeric state is favored by pH values below 7.0, and at higher values the dimers associate to form inactive homotetramer, where the inhibitory region is occluded, masking its inhibitory activity.</text>
</comment>
<comment type="subunit">
    <text evidence="7 9">Homodimer; represents the active form and is present at a pH value below 6.5. Homotetramer; represents the inactive form and is present at a pH value above 7.0.</text>
</comment>
<evidence type="ECO:0000256" key="10">
    <source>
        <dbReference type="SAM" id="MobiDB-lite"/>
    </source>
</evidence>
<evidence type="ECO:0000313" key="11">
    <source>
        <dbReference type="EMBL" id="KFO20066.1"/>
    </source>
</evidence>
<feature type="region of interest" description="Disordered" evidence="10">
    <location>
        <begin position="61"/>
        <end position="82"/>
    </location>
</feature>
<evidence type="ECO:0000256" key="6">
    <source>
        <dbReference type="ARBA" id="ARBA00023128"/>
    </source>
</evidence>
<evidence type="ECO:0000256" key="9">
    <source>
        <dbReference type="RuleBase" id="RU368087"/>
    </source>
</evidence>
<keyword evidence="5" id="KW-0175">Coiled coil</keyword>
<dbReference type="GO" id="GO:0042030">
    <property type="term" value="F:ATPase inhibitor activity"/>
    <property type="evidence" value="ECO:0007669"/>
    <property type="project" value="UniProtKB-UniRule"/>
</dbReference>
<evidence type="ECO:0000256" key="4">
    <source>
        <dbReference type="ARBA" id="ARBA00022946"/>
    </source>
</evidence>
<comment type="function">
    <text evidence="9">Indirectly acts as a regulator of heme synthesis in erythroid tissues: regulates heme synthesis by modulating the mitochondrial pH and redox potential, allowing fech to efficiently catalyze the incorporation of iron into protoporphyrin IX to produce heme.</text>
</comment>
<comment type="similarity">
    <text evidence="2 9">Belongs to the ATPase inhibitor family.</text>
</comment>
<evidence type="ECO:0000313" key="12">
    <source>
        <dbReference type="Proteomes" id="UP000028990"/>
    </source>
</evidence>
<proteinExistence type="inferred from homology"/>
<dbReference type="AlphaFoldDB" id="A0A091DB63"/>
<reference evidence="11 12" key="1">
    <citation type="submission" date="2013-11" db="EMBL/GenBank/DDBJ databases">
        <title>The Damaraland mole rat (Fukomys damarensis) genome and evolution of African mole rats.</title>
        <authorList>
            <person name="Gladyshev V.N."/>
            <person name="Fang X."/>
        </authorList>
    </citation>
    <scope>NUCLEOTIDE SEQUENCE [LARGE SCALE GENOMIC DNA]</scope>
    <source>
        <tissue evidence="11">Liver</tissue>
    </source>
</reference>
<dbReference type="Pfam" id="PF04568">
    <property type="entry name" value="IATP"/>
    <property type="match status" value="1"/>
</dbReference>
<sequence length="82" mass="9593">MQTRGFSSDRDRESSSGSIWDAGGAFGRREQAEEKWFFGQKTKEQLDALKKHRENEIYHHKKSIERMEKETTAKAENQTTKT</sequence>
<dbReference type="Proteomes" id="UP000028990">
    <property type="component" value="Unassembled WGS sequence"/>
</dbReference>
<organism evidence="11 12">
    <name type="scientific">Fukomys damarensis</name>
    <name type="common">Damaraland mole rat</name>
    <name type="synonym">Cryptomys damarensis</name>
    <dbReference type="NCBI Taxonomy" id="885580"/>
    <lineage>
        <taxon>Eukaryota</taxon>
        <taxon>Metazoa</taxon>
        <taxon>Chordata</taxon>
        <taxon>Craniata</taxon>
        <taxon>Vertebrata</taxon>
        <taxon>Euteleostomi</taxon>
        <taxon>Mammalia</taxon>
        <taxon>Eutheria</taxon>
        <taxon>Euarchontoglires</taxon>
        <taxon>Glires</taxon>
        <taxon>Rodentia</taxon>
        <taxon>Hystricomorpha</taxon>
        <taxon>Bathyergidae</taxon>
        <taxon>Fukomys</taxon>
    </lineage>
</organism>
<feature type="compositionally biased region" description="Basic and acidic residues" evidence="10">
    <location>
        <begin position="61"/>
        <end position="73"/>
    </location>
</feature>
<dbReference type="SUPFAM" id="SSF64602">
    <property type="entry name" value="F1 ATPase inhibitor, IF1, C-terminal domain"/>
    <property type="match status" value="1"/>
</dbReference>
<evidence type="ECO:0000256" key="8">
    <source>
        <dbReference type="ARBA" id="ARBA00046200"/>
    </source>
</evidence>
<evidence type="ECO:0000256" key="2">
    <source>
        <dbReference type="ARBA" id="ARBA00010901"/>
    </source>
</evidence>